<comment type="similarity">
    <text evidence="1">Belongs to the peptidase S33 family.</text>
</comment>
<dbReference type="HOGENOM" id="CLU_020336_15_1_1"/>
<evidence type="ECO:0000313" key="5">
    <source>
        <dbReference type="Proteomes" id="UP000054166"/>
    </source>
</evidence>
<dbReference type="SUPFAM" id="SSF53474">
    <property type="entry name" value="alpha/beta-Hydrolases"/>
    <property type="match status" value="1"/>
</dbReference>
<dbReference type="PANTHER" id="PTHR43433">
    <property type="entry name" value="HYDROLASE, ALPHA/BETA FOLD FAMILY PROTEIN"/>
    <property type="match status" value="1"/>
</dbReference>
<proteinExistence type="inferred from homology"/>
<evidence type="ECO:0000256" key="1">
    <source>
        <dbReference type="ARBA" id="ARBA00010088"/>
    </source>
</evidence>
<dbReference type="Pfam" id="PF00561">
    <property type="entry name" value="Abhydrolase_1"/>
    <property type="match status" value="1"/>
</dbReference>
<organism evidence="4 5">
    <name type="scientific">Piloderma croceum (strain F 1598)</name>
    <dbReference type="NCBI Taxonomy" id="765440"/>
    <lineage>
        <taxon>Eukaryota</taxon>
        <taxon>Fungi</taxon>
        <taxon>Dikarya</taxon>
        <taxon>Basidiomycota</taxon>
        <taxon>Agaricomycotina</taxon>
        <taxon>Agaricomycetes</taxon>
        <taxon>Agaricomycetidae</taxon>
        <taxon>Atheliales</taxon>
        <taxon>Atheliaceae</taxon>
        <taxon>Piloderma</taxon>
    </lineage>
</organism>
<dbReference type="STRING" id="765440.A0A0C3B4Q2"/>
<dbReference type="PANTHER" id="PTHR43433:SF5">
    <property type="entry name" value="AB HYDROLASE-1 DOMAIN-CONTAINING PROTEIN"/>
    <property type="match status" value="1"/>
</dbReference>
<evidence type="ECO:0000256" key="2">
    <source>
        <dbReference type="ARBA" id="ARBA00022801"/>
    </source>
</evidence>
<dbReference type="AlphaFoldDB" id="A0A0C3B4Q2"/>
<dbReference type="GO" id="GO:0006508">
    <property type="term" value="P:proteolysis"/>
    <property type="evidence" value="ECO:0007669"/>
    <property type="project" value="InterPro"/>
</dbReference>
<dbReference type="InterPro" id="IPR050471">
    <property type="entry name" value="AB_hydrolase"/>
</dbReference>
<dbReference type="GO" id="GO:0008233">
    <property type="term" value="F:peptidase activity"/>
    <property type="evidence" value="ECO:0007669"/>
    <property type="project" value="InterPro"/>
</dbReference>
<gene>
    <name evidence="4" type="ORF">PILCRDRAFT_821614</name>
</gene>
<dbReference type="InterPro" id="IPR029058">
    <property type="entry name" value="AB_hydrolase_fold"/>
</dbReference>
<dbReference type="InterPro" id="IPR005945">
    <property type="entry name" value="Pro_imino_pep"/>
</dbReference>
<evidence type="ECO:0000259" key="3">
    <source>
        <dbReference type="Pfam" id="PF00561"/>
    </source>
</evidence>
<sequence>MAPNPVKITEGTIPFEVEGQMHQTWYKVVGDLTIRTHSPLIVLHGGPGLSHDVMLPLSDLAECFNIPVIFYDQLGNARSTHLHDKPVSFWTIDLFIDELVNLLMHFEVHDDFDLIGHSWGGVLATEFEVRRQPIGLKHLVLTNTLASMSSWVESIAQLVKVFPRDVQEGLMVGMSDIKRHKAALQHFYAMHGCTVKPLPKEYLYSFEQTFGDNGDPTVATAFEICAANTVEQWSIVDRLYLVRVPTLVINGRADIAQDFVCEPLFRNIKKVKWVTFEMSSHMPMWEERERYMELTSEFLCL</sequence>
<dbReference type="Proteomes" id="UP000054166">
    <property type="component" value="Unassembled WGS sequence"/>
</dbReference>
<dbReference type="PIRSF" id="PIRSF005539">
    <property type="entry name" value="Pept_S33_TRI_F1"/>
    <property type="match status" value="1"/>
</dbReference>
<name>A0A0C3B4Q2_PILCF</name>
<dbReference type="InterPro" id="IPR000073">
    <property type="entry name" value="AB_hydrolase_1"/>
</dbReference>
<dbReference type="InParanoid" id="A0A0C3B4Q2"/>
<evidence type="ECO:0000313" key="4">
    <source>
        <dbReference type="EMBL" id="KIM81173.1"/>
    </source>
</evidence>
<reference evidence="5" key="2">
    <citation type="submission" date="2015-01" db="EMBL/GenBank/DDBJ databases">
        <title>Evolutionary Origins and Diversification of the Mycorrhizal Mutualists.</title>
        <authorList>
            <consortium name="DOE Joint Genome Institute"/>
            <consortium name="Mycorrhizal Genomics Consortium"/>
            <person name="Kohler A."/>
            <person name="Kuo A."/>
            <person name="Nagy L.G."/>
            <person name="Floudas D."/>
            <person name="Copeland A."/>
            <person name="Barry K.W."/>
            <person name="Cichocki N."/>
            <person name="Veneault-Fourrey C."/>
            <person name="LaButti K."/>
            <person name="Lindquist E.A."/>
            <person name="Lipzen A."/>
            <person name="Lundell T."/>
            <person name="Morin E."/>
            <person name="Murat C."/>
            <person name="Riley R."/>
            <person name="Ohm R."/>
            <person name="Sun H."/>
            <person name="Tunlid A."/>
            <person name="Henrissat B."/>
            <person name="Grigoriev I.V."/>
            <person name="Hibbett D.S."/>
            <person name="Martin F."/>
        </authorList>
    </citation>
    <scope>NUCLEOTIDE SEQUENCE [LARGE SCALE GENOMIC DNA]</scope>
    <source>
        <strain evidence="5">F 1598</strain>
    </source>
</reference>
<dbReference type="OrthoDB" id="190201at2759"/>
<dbReference type="EMBL" id="KN833000">
    <property type="protein sequence ID" value="KIM81173.1"/>
    <property type="molecule type" value="Genomic_DNA"/>
</dbReference>
<dbReference type="InterPro" id="IPR002410">
    <property type="entry name" value="Peptidase_S33"/>
</dbReference>
<dbReference type="PRINTS" id="PR00793">
    <property type="entry name" value="PROAMNOPTASE"/>
</dbReference>
<reference evidence="4 5" key="1">
    <citation type="submission" date="2014-04" db="EMBL/GenBank/DDBJ databases">
        <authorList>
            <consortium name="DOE Joint Genome Institute"/>
            <person name="Kuo A."/>
            <person name="Tarkka M."/>
            <person name="Buscot F."/>
            <person name="Kohler A."/>
            <person name="Nagy L.G."/>
            <person name="Floudas D."/>
            <person name="Copeland A."/>
            <person name="Barry K.W."/>
            <person name="Cichocki N."/>
            <person name="Veneault-Fourrey C."/>
            <person name="LaButti K."/>
            <person name="Lindquist E.A."/>
            <person name="Lipzen A."/>
            <person name="Lundell T."/>
            <person name="Morin E."/>
            <person name="Murat C."/>
            <person name="Sun H."/>
            <person name="Tunlid A."/>
            <person name="Henrissat B."/>
            <person name="Grigoriev I.V."/>
            <person name="Hibbett D.S."/>
            <person name="Martin F."/>
            <person name="Nordberg H.P."/>
            <person name="Cantor M.N."/>
            <person name="Hua S.X."/>
        </authorList>
    </citation>
    <scope>NUCLEOTIDE SEQUENCE [LARGE SCALE GENOMIC DNA]</scope>
    <source>
        <strain evidence="4 5">F 1598</strain>
    </source>
</reference>
<keyword evidence="5" id="KW-1185">Reference proteome</keyword>
<protein>
    <recommendedName>
        <fullName evidence="3">AB hydrolase-1 domain-containing protein</fullName>
    </recommendedName>
</protein>
<dbReference type="NCBIfam" id="TIGR01250">
    <property type="entry name" value="pro_imino_pep_2"/>
    <property type="match status" value="1"/>
</dbReference>
<keyword evidence="2" id="KW-0378">Hydrolase</keyword>
<accession>A0A0C3B4Q2</accession>
<dbReference type="Gene3D" id="3.40.50.1820">
    <property type="entry name" value="alpha/beta hydrolase"/>
    <property type="match status" value="1"/>
</dbReference>
<feature type="domain" description="AB hydrolase-1" evidence="3">
    <location>
        <begin position="39"/>
        <end position="287"/>
    </location>
</feature>